<dbReference type="AlphaFoldDB" id="A0AAD6VA82"/>
<reference evidence="2" key="1">
    <citation type="submission" date="2023-03" db="EMBL/GenBank/DDBJ databases">
        <title>Massive genome expansion in bonnet fungi (Mycena s.s.) driven by repeated elements and novel gene families across ecological guilds.</title>
        <authorList>
            <consortium name="Lawrence Berkeley National Laboratory"/>
            <person name="Harder C.B."/>
            <person name="Miyauchi S."/>
            <person name="Viragh M."/>
            <person name="Kuo A."/>
            <person name="Thoen E."/>
            <person name="Andreopoulos B."/>
            <person name="Lu D."/>
            <person name="Skrede I."/>
            <person name="Drula E."/>
            <person name="Henrissat B."/>
            <person name="Morin E."/>
            <person name="Kohler A."/>
            <person name="Barry K."/>
            <person name="LaButti K."/>
            <person name="Morin E."/>
            <person name="Salamov A."/>
            <person name="Lipzen A."/>
            <person name="Mereny Z."/>
            <person name="Hegedus B."/>
            <person name="Baldrian P."/>
            <person name="Stursova M."/>
            <person name="Weitz H."/>
            <person name="Taylor A."/>
            <person name="Grigoriev I.V."/>
            <person name="Nagy L.G."/>
            <person name="Martin F."/>
            <person name="Kauserud H."/>
        </authorList>
    </citation>
    <scope>NUCLEOTIDE SEQUENCE</scope>
    <source>
        <strain evidence="2">9144</strain>
    </source>
</reference>
<feature type="compositionally biased region" description="Acidic residues" evidence="1">
    <location>
        <begin position="18"/>
        <end position="39"/>
    </location>
</feature>
<name>A0AAD6VA82_9AGAR</name>
<comment type="caution">
    <text evidence="2">The sequence shown here is derived from an EMBL/GenBank/DDBJ whole genome shotgun (WGS) entry which is preliminary data.</text>
</comment>
<evidence type="ECO:0000256" key="1">
    <source>
        <dbReference type="SAM" id="MobiDB-lite"/>
    </source>
</evidence>
<evidence type="ECO:0000313" key="2">
    <source>
        <dbReference type="EMBL" id="KAJ7204132.1"/>
    </source>
</evidence>
<sequence length="295" mass="32620">MYVYFQCKSRQSSRTDPEYSDPESDESDFDPADLGEASDTETHPINAHYDLIMTSTPPMPPHLAWQLHLGTAPRRPHYRGEGALVCAEVERRGDGPGRARRRRAGFGCRRRQEVECEVQPGADQDAEGDQTRARRGRGARGEASLDGGGWGITAHGWTLAMGSGWGTCTCTPVLRRSEWIYSQHDAGSIARMQIAIWSDMPGFEVHVTTSGCNLHWVIRRQPSPPCTLRRCRPSLTEGPRPSLWYGSIWLMSVELGRGLASRPGIITVTLCPMLTSAGEGRQAIIMKRISTNSAD</sequence>
<dbReference type="EMBL" id="JARJCW010000048">
    <property type="protein sequence ID" value="KAJ7204132.1"/>
    <property type="molecule type" value="Genomic_DNA"/>
</dbReference>
<dbReference type="Proteomes" id="UP001219525">
    <property type="component" value="Unassembled WGS sequence"/>
</dbReference>
<proteinExistence type="predicted"/>
<gene>
    <name evidence="2" type="ORF">GGX14DRAFT_398447</name>
</gene>
<organism evidence="2 3">
    <name type="scientific">Mycena pura</name>
    <dbReference type="NCBI Taxonomy" id="153505"/>
    <lineage>
        <taxon>Eukaryota</taxon>
        <taxon>Fungi</taxon>
        <taxon>Dikarya</taxon>
        <taxon>Basidiomycota</taxon>
        <taxon>Agaricomycotina</taxon>
        <taxon>Agaricomycetes</taxon>
        <taxon>Agaricomycetidae</taxon>
        <taxon>Agaricales</taxon>
        <taxon>Marasmiineae</taxon>
        <taxon>Mycenaceae</taxon>
        <taxon>Mycena</taxon>
    </lineage>
</organism>
<feature type="region of interest" description="Disordered" evidence="1">
    <location>
        <begin position="110"/>
        <end position="144"/>
    </location>
</feature>
<evidence type="ECO:0000313" key="3">
    <source>
        <dbReference type="Proteomes" id="UP001219525"/>
    </source>
</evidence>
<keyword evidence="3" id="KW-1185">Reference proteome</keyword>
<protein>
    <submittedName>
        <fullName evidence="2">Uncharacterized protein</fullName>
    </submittedName>
</protein>
<accession>A0AAD6VA82</accession>
<feature type="region of interest" description="Disordered" evidence="1">
    <location>
        <begin position="7"/>
        <end position="42"/>
    </location>
</feature>